<evidence type="ECO:0008006" key="4">
    <source>
        <dbReference type="Google" id="ProtNLM"/>
    </source>
</evidence>
<evidence type="ECO:0000256" key="1">
    <source>
        <dbReference type="SAM" id="SignalP"/>
    </source>
</evidence>
<feature type="chain" id="PRO_5020377087" description="TerB family tellurite resistance protein" evidence="1">
    <location>
        <begin position="25"/>
        <end position="215"/>
    </location>
</feature>
<dbReference type="Proteomes" id="UP000291117">
    <property type="component" value="Unassembled WGS sequence"/>
</dbReference>
<dbReference type="AlphaFoldDB" id="A0A4R0NDL6"/>
<evidence type="ECO:0000313" key="3">
    <source>
        <dbReference type="Proteomes" id="UP000291117"/>
    </source>
</evidence>
<reference evidence="2 3" key="1">
    <citation type="submission" date="2019-02" db="EMBL/GenBank/DDBJ databases">
        <title>Pedobacter sp. RP-3-8 sp. nov., isolated from Arctic soil.</title>
        <authorList>
            <person name="Dahal R.H."/>
        </authorList>
    </citation>
    <scope>NUCLEOTIDE SEQUENCE [LARGE SCALE GENOMIC DNA]</scope>
    <source>
        <strain evidence="2 3">RP-3-8</strain>
    </source>
</reference>
<comment type="caution">
    <text evidence="2">The sequence shown here is derived from an EMBL/GenBank/DDBJ whole genome shotgun (WGS) entry which is preliminary data.</text>
</comment>
<keyword evidence="1" id="KW-0732">Signal</keyword>
<sequence>MNWIRKIACLVVVFCIGFAQLSQAQTWSEWFKQKKTQKKYLLQQIVALEVYAGYLKKGYKIVDGGLSTIRDITHGEFNLHNAFISSLKQVSPAIRKDARIAEIIALQVSIMKAFGGIKGNALLSAKNLDYIAVVADQLIASCYDDLEELLLVITAGRLEMKDDERLSRLDKVYESMLEKSAFSQDFIGNTRQLIRHRQSEVLELEDMNRMFHFKE</sequence>
<protein>
    <recommendedName>
        <fullName evidence="4">TerB family tellurite resistance protein</fullName>
    </recommendedName>
</protein>
<accession>A0A4R0NDL6</accession>
<evidence type="ECO:0000313" key="2">
    <source>
        <dbReference type="EMBL" id="TCC98480.1"/>
    </source>
</evidence>
<name>A0A4R0NDL6_9SPHI</name>
<dbReference type="EMBL" id="SJSM01000002">
    <property type="protein sequence ID" value="TCC98480.1"/>
    <property type="molecule type" value="Genomic_DNA"/>
</dbReference>
<feature type="signal peptide" evidence="1">
    <location>
        <begin position="1"/>
        <end position="24"/>
    </location>
</feature>
<dbReference type="RefSeq" id="WP_131607463.1">
    <property type="nucleotide sequence ID" value="NZ_SJSM01000002.1"/>
</dbReference>
<gene>
    <name evidence="2" type="ORF">EZ444_04140</name>
</gene>
<dbReference type="OrthoDB" id="673795at2"/>
<organism evidence="2 3">
    <name type="scientific">Pedobacter hiemivivus</name>
    <dbReference type="NCBI Taxonomy" id="2530454"/>
    <lineage>
        <taxon>Bacteria</taxon>
        <taxon>Pseudomonadati</taxon>
        <taxon>Bacteroidota</taxon>
        <taxon>Sphingobacteriia</taxon>
        <taxon>Sphingobacteriales</taxon>
        <taxon>Sphingobacteriaceae</taxon>
        <taxon>Pedobacter</taxon>
    </lineage>
</organism>
<proteinExistence type="predicted"/>
<keyword evidence="3" id="KW-1185">Reference proteome</keyword>